<feature type="compositionally biased region" description="Polar residues" evidence="1">
    <location>
        <begin position="45"/>
        <end position="54"/>
    </location>
</feature>
<reference evidence="2 3" key="1">
    <citation type="journal article" date="2020" name="Genomics">
        <title>Complete, high-quality genomes from long-read metagenomic sequencing of two wolf lichen thalli reveals enigmatic genome architecture.</title>
        <authorList>
            <person name="McKenzie S.K."/>
            <person name="Walston R.F."/>
            <person name="Allen J.L."/>
        </authorList>
    </citation>
    <scope>NUCLEOTIDE SEQUENCE [LARGE SCALE GENOMIC DNA]</scope>
    <source>
        <strain evidence="2">WasteWater1</strain>
    </source>
</reference>
<dbReference type="EMBL" id="JACCJB010000018">
    <property type="protein sequence ID" value="KAF6219984.1"/>
    <property type="molecule type" value="Genomic_DNA"/>
</dbReference>
<proteinExistence type="predicted"/>
<evidence type="ECO:0000313" key="2">
    <source>
        <dbReference type="EMBL" id="KAF6219984.1"/>
    </source>
</evidence>
<accession>A0A8H6CB09</accession>
<keyword evidence="3" id="KW-1185">Reference proteome</keyword>
<organism evidence="2 3">
    <name type="scientific">Letharia lupina</name>
    <dbReference type="NCBI Taxonomy" id="560253"/>
    <lineage>
        <taxon>Eukaryota</taxon>
        <taxon>Fungi</taxon>
        <taxon>Dikarya</taxon>
        <taxon>Ascomycota</taxon>
        <taxon>Pezizomycotina</taxon>
        <taxon>Lecanoromycetes</taxon>
        <taxon>OSLEUM clade</taxon>
        <taxon>Lecanoromycetidae</taxon>
        <taxon>Lecanorales</taxon>
        <taxon>Lecanorineae</taxon>
        <taxon>Parmeliaceae</taxon>
        <taxon>Letharia</taxon>
    </lineage>
</organism>
<comment type="caution">
    <text evidence="2">The sequence shown here is derived from an EMBL/GenBank/DDBJ whole genome shotgun (WGS) entry which is preliminary data.</text>
</comment>
<protein>
    <submittedName>
        <fullName evidence="2">Uncharacterized protein</fullName>
    </submittedName>
</protein>
<dbReference type="AlphaFoldDB" id="A0A8H6CB09"/>
<dbReference type="RefSeq" id="XP_037149419.1">
    <property type="nucleotide sequence ID" value="XM_037294731.1"/>
</dbReference>
<gene>
    <name evidence="2" type="ORF">HO133_003809</name>
</gene>
<dbReference type="GeneID" id="59332220"/>
<evidence type="ECO:0000256" key="1">
    <source>
        <dbReference type="SAM" id="MobiDB-lite"/>
    </source>
</evidence>
<name>A0A8H6CB09_9LECA</name>
<evidence type="ECO:0000313" key="3">
    <source>
        <dbReference type="Proteomes" id="UP000593566"/>
    </source>
</evidence>
<feature type="region of interest" description="Disordered" evidence="1">
    <location>
        <begin position="32"/>
        <end position="69"/>
    </location>
</feature>
<dbReference type="Proteomes" id="UP000593566">
    <property type="component" value="Unassembled WGS sequence"/>
</dbReference>
<sequence>MSHVLMRTEKETGLLLPTDNLRNILKTCVSLELPPQSPEDPTPTAKATQTSSARLSLKYGTASPPTWSI</sequence>